<sequence>MADSNETFPAADVKGELNPAYDKNNLKVDSVSSEISTAIETKERNEVKRERERKETMQSLKRGIIVSAVLVAVAGAAFAIFKKLKEK</sequence>
<name>A0AAV5LP05_9ROSI</name>
<proteinExistence type="predicted"/>
<reference evidence="2 3" key="1">
    <citation type="journal article" date="2021" name="Commun. Biol.">
        <title>The genome of Shorea leprosula (Dipterocarpaceae) highlights the ecological relevance of drought in aseasonal tropical rainforests.</title>
        <authorList>
            <person name="Ng K.K.S."/>
            <person name="Kobayashi M.J."/>
            <person name="Fawcett J.A."/>
            <person name="Hatakeyama M."/>
            <person name="Paape T."/>
            <person name="Ng C.H."/>
            <person name="Ang C.C."/>
            <person name="Tnah L.H."/>
            <person name="Lee C.T."/>
            <person name="Nishiyama T."/>
            <person name="Sese J."/>
            <person name="O'Brien M.J."/>
            <person name="Copetti D."/>
            <person name="Mohd Noor M.I."/>
            <person name="Ong R.C."/>
            <person name="Putra M."/>
            <person name="Sireger I.Z."/>
            <person name="Indrioko S."/>
            <person name="Kosugi Y."/>
            <person name="Izuno A."/>
            <person name="Isagi Y."/>
            <person name="Lee S.L."/>
            <person name="Shimizu K.K."/>
        </authorList>
    </citation>
    <scope>NUCLEOTIDE SEQUENCE [LARGE SCALE GENOMIC DNA]</scope>
    <source>
        <strain evidence="2">214</strain>
    </source>
</reference>
<comment type="caution">
    <text evidence="2">The sequence shown here is derived from an EMBL/GenBank/DDBJ whole genome shotgun (WGS) entry which is preliminary data.</text>
</comment>
<dbReference type="AlphaFoldDB" id="A0AAV5LP05"/>
<dbReference type="PANTHER" id="PTHR37741">
    <property type="entry name" value="TRANSMEMBRANE PROTEIN"/>
    <property type="match status" value="1"/>
</dbReference>
<dbReference type="Proteomes" id="UP001054252">
    <property type="component" value="Unassembled WGS sequence"/>
</dbReference>
<evidence type="ECO:0000313" key="3">
    <source>
        <dbReference type="Proteomes" id="UP001054252"/>
    </source>
</evidence>
<gene>
    <name evidence="2" type="ORF">SLEP1_g46765</name>
</gene>
<dbReference type="PANTHER" id="PTHR37741:SF1">
    <property type="entry name" value="TRANSMEMBRANE PROTEIN"/>
    <property type="match status" value="1"/>
</dbReference>
<evidence type="ECO:0000313" key="2">
    <source>
        <dbReference type="EMBL" id="GKV38912.1"/>
    </source>
</evidence>
<evidence type="ECO:0008006" key="4">
    <source>
        <dbReference type="Google" id="ProtNLM"/>
    </source>
</evidence>
<keyword evidence="1" id="KW-0812">Transmembrane</keyword>
<protein>
    <recommendedName>
        <fullName evidence="4">Transmembrane protein</fullName>
    </recommendedName>
</protein>
<keyword evidence="1" id="KW-0472">Membrane</keyword>
<organism evidence="2 3">
    <name type="scientific">Rubroshorea leprosula</name>
    <dbReference type="NCBI Taxonomy" id="152421"/>
    <lineage>
        <taxon>Eukaryota</taxon>
        <taxon>Viridiplantae</taxon>
        <taxon>Streptophyta</taxon>
        <taxon>Embryophyta</taxon>
        <taxon>Tracheophyta</taxon>
        <taxon>Spermatophyta</taxon>
        <taxon>Magnoliopsida</taxon>
        <taxon>eudicotyledons</taxon>
        <taxon>Gunneridae</taxon>
        <taxon>Pentapetalae</taxon>
        <taxon>rosids</taxon>
        <taxon>malvids</taxon>
        <taxon>Malvales</taxon>
        <taxon>Dipterocarpaceae</taxon>
        <taxon>Rubroshorea</taxon>
    </lineage>
</organism>
<dbReference type="EMBL" id="BPVZ01000131">
    <property type="protein sequence ID" value="GKV38912.1"/>
    <property type="molecule type" value="Genomic_DNA"/>
</dbReference>
<keyword evidence="1" id="KW-1133">Transmembrane helix</keyword>
<feature type="transmembrane region" description="Helical" evidence="1">
    <location>
        <begin position="63"/>
        <end position="81"/>
    </location>
</feature>
<accession>A0AAV5LP05</accession>
<evidence type="ECO:0000256" key="1">
    <source>
        <dbReference type="SAM" id="Phobius"/>
    </source>
</evidence>
<keyword evidence="3" id="KW-1185">Reference proteome</keyword>